<evidence type="ECO:0000313" key="2">
    <source>
        <dbReference type="EMBL" id="CAB5663809.1"/>
    </source>
</evidence>
<dbReference type="EMBL" id="CAHPSF010000001">
    <property type="protein sequence ID" value="CAB5663809.1"/>
    <property type="molecule type" value="Genomic_DNA"/>
</dbReference>
<organism evidence="2 3">
    <name type="scientific">Providencia rettgeri</name>
    <dbReference type="NCBI Taxonomy" id="587"/>
    <lineage>
        <taxon>Bacteria</taxon>
        <taxon>Pseudomonadati</taxon>
        <taxon>Pseudomonadota</taxon>
        <taxon>Gammaproteobacteria</taxon>
        <taxon>Enterobacterales</taxon>
        <taxon>Morganellaceae</taxon>
        <taxon>Providencia</taxon>
    </lineage>
</organism>
<keyword evidence="1" id="KW-0812">Transmembrane</keyword>
<feature type="transmembrane region" description="Helical" evidence="1">
    <location>
        <begin position="20"/>
        <end position="39"/>
    </location>
</feature>
<gene>
    <name evidence="2" type="ORF">GHA_00360</name>
</gene>
<dbReference type="Proteomes" id="UP000834611">
    <property type="component" value="Unassembled WGS sequence"/>
</dbReference>
<evidence type="ECO:0000256" key="1">
    <source>
        <dbReference type="SAM" id="Phobius"/>
    </source>
</evidence>
<dbReference type="AlphaFoldDB" id="A0A9N8CYU1"/>
<comment type="caution">
    <text evidence="2">The sequence shown here is derived from an EMBL/GenBank/DDBJ whole genome shotgun (WGS) entry which is preliminary data.</text>
</comment>
<proteinExistence type="predicted"/>
<name>A0A9N8CYU1_PRORE</name>
<keyword evidence="1" id="KW-0472">Membrane</keyword>
<evidence type="ECO:0000313" key="3">
    <source>
        <dbReference type="Proteomes" id="UP000834611"/>
    </source>
</evidence>
<protein>
    <submittedName>
        <fullName evidence="2">Uncharacterized protein</fullName>
    </submittedName>
</protein>
<keyword evidence="1" id="KW-1133">Transmembrane helix</keyword>
<reference evidence="2" key="1">
    <citation type="submission" date="2020-05" db="EMBL/GenBank/DDBJ databases">
        <authorList>
            <person name="Delgado-Blas J."/>
        </authorList>
    </citation>
    <scope>NUCLEOTIDE SEQUENCE</scope>
    <source>
        <strain evidence="2">BB1453</strain>
    </source>
</reference>
<accession>A0A9N8CYU1</accession>
<sequence length="80" mass="9222">MRAGQSLWVSSLYTNGKFKVLPILFLQSLLSVLCIFCYINKKNVLFAFLLAKSPYTKSGLITRSLLLVSYRYLLFITMFD</sequence>
<feature type="transmembrane region" description="Helical" evidence="1">
    <location>
        <begin position="60"/>
        <end position="79"/>
    </location>
</feature>